<dbReference type="AlphaFoldDB" id="A0A0F8YHA8"/>
<accession>A0A0F8YHA8</accession>
<name>A0A0F8YHA8_9ZZZZ</name>
<sequence length="336" mass="38168">FKFRSTQNPKFGQARKQFPALNYVSLSTNVLGEFLGVDGVTIRNWLGVLNEPTFKFGGVGGSGDHDLVFRRIRSAIRNHFKFSQTSSIRFFLEQAFSRYTEEYYSDLDFIESFLDIMDDYVKSPYTQYDISTVFNPGDDTEGKGYIGKLKDLDKKFKAKKASNDDAVSTVDKYFKFLTQVLLIEKEDFDFIDANKIKDFRSDITDLVYDTISSPPYNLIRATTAGKAQFNAISNTLYAINKAREALPMKERQKFITDMNPRGLFTLTDLSRAVSDKHVSPEAARKLIANQLKAGLPTLQLSRATHLLQEGRLRAIEDTEIAINQITKYVEEEGVNA</sequence>
<reference evidence="1" key="1">
    <citation type="journal article" date="2015" name="Nature">
        <title>Complex archaea that bridge the gap between prokaryotes and eukaryotes.</title>
        <authorList>
            <person name="Spang A."/>
            <person name="Saw J.H."/>
            <person name="Jorgensen S.L."/>
            <person name="Zaremba-Niedzwiedzka K."/>
            <person name="Martijn J."/>
            <person name="Lind A.E."/>
            <person name="van Eijk R."/>
            <person name="Schleper C."/>
            <person name="Guy L."/>
            <person name="Ettema T.J."/>
        </authorList>
    </citation>
    <scope>NUCLEOTIDE SEQUENCE</scope>
</reference>
<proteinExistence type="predicted"/>
<feature type="non-terminal residue" evidence="1">
    <location>
        <position position="1"/>
    </location>
</feature>
<evidence type="ECO:0000313" key="1">
    <source>
        <dbReference type="EMBL" id="KKK47396.1"/>
    </source>
</evidence>
<organism evidence="1">
    <name type="scientific">marine sediment metagenome</name>
    <dbReference type="NCBI Taxonomy" id="412755"/>
    <lineage>
        <taxon>unclassified sequences</taxon>
        <taxon>metagenomes</taxon>
        <taxon>ecological metagenomes</taxon>
    </lineage>
</organism>
<comment type="caution">
    <text evidence="1">The sequence shown here is derived from an EMBL/GenBank/DDBJ whole genome shotgun (WGS) entry which is preliminary data.</text>
</comment>
<gene>
    <name evidence="1" type="ORF">LCGC14_3155640</name>
</gene>
<protein>
    <submittedName>
        <fullName evidence="1">Uncharacterized protein</fullName>
    </submittedName>
</protein>
<dbReference type="EMBL" id="LAZR01069602">
    <property type="protein sequence ID" value="KKK47396.1"/>
    <property type="molecule type" value="Genomic_DNA"/>
</dbReference>
<feature type="non-terminal residue" evidence="1">
    <location>
        <position position="336"/>
    </location>
</feature>